<dbReference type="Proteomes" id="UP001203297">
    <property type="component" value="Unassembled WGS sequence"/>
</dbReference>
<protein>
    <recommendedName>
        <fullName evidence="4">Secreted protein</fullName>
    </recommendedName>
</protein>
<evidence type="ECO:0000313" key="3">
    <source>
        <dbReference type="Proteomes" id="UP001203297"/>
    </source>
</evidence>
<proteinExistence type="predicted"/>
<evidence type="ECO:0008006" key="4">
    <source>
        <dbReference type="Google" id="ProtNLM"/>
    </source>
</evidence>
<name>A0AAD4M4Z7_9AGAM</name>
<organism evidence="2 3">
    <name type="scientific">Multifurca ochricompacta</name>
    <dbReference type="NCBI Taxonomy" id="376703"/>
    <lineage>
        <taxon>Eukaryota</taxon>
        <taxon>Fungi</taxon>
        <taxon>Dikarya</taxon>
        <taxon>Basidiomycota</taxon>
        <taxon>Agaricomycotina</taxon>
        <taxon>Agaricomycetes</taxon>
        <taxon>Russulales</taxon>
        <taxon>Russulaceae</taxon>
        <taxon>Multifurca</taxon>
    </lineage>
</organism>
<comment type="caution">
    <text evidence="2">The sequence shown here is derived from an EMBL/GenBank/DDBJ whole genome shotgun (WGS) entry which is preliminary data.</text>
</comment>
<keyword evidence="1" id="KW-0732">Signal</keyword>
<accession>A0AAD4M4Z7</accession>
<reference evidence="2" key="1">
    <citation type="journal article" date="2022" name="New Phytol.">
        <title>Evolutionary transition to the ectomycorrhizal habit in the genomes of a hyperdiverse lineage of mushroom-forming fungi.</title>
        <authorList>
            <person name="Looney B."/>
            <person name="Miyauchi S."/>
            <person name="Morin E."/>
            <person name="Drula E."/>
            <person name="Courty P.E."/>
            <person name="Kohler A."/>
            <person name="Kuo A."/>
            <person name="LaButti K."/>
            <person name="Pangilinan J."/>
            <person name="Lipzen A."/>
            <person name="Riley R."/>
            <person name="Andreopoulos W."/>
            <person name="He G."/>
            <person name="Johnson J."/>
            <person name="Nolan M."/>
            <person name="Tritt A."/>
            <person name="Barry K.W."/>
            <person name="Grigoriev I.V."/>
            <person name="Nagy L.G."/>
            <person name="Hibbett D."/>
            <person name="Henrissat B."/>
            <person name="Matheny P.B."/>
            <person name="Labbe J."/>
            <person name="Martin F.M."/>
        </authorList>
    </citation>
    <scope>NUCLEOTIDE SEQUENCE</scope>
    <source>
        <strain evidence="2">BPL690</strain>
    </source>
</reference>
<sequence>MFVFVFVFVFRFASFSFTPLRLAHVSSVGVTDPYGLIHCPRGTTQSHCKLSLILYRSRVFCAHVCGVSGASLFENKGDRRGRADQRAHGLNGLHYHKRTS</sequence>
<evidence type="ECO:0000256" key="1">
    <source>
        <dbReference type="SAM" id="SignalP"/>
    </source>
</evidence>
<dbReference type="AlphaFoldDB" id="A0AAD4M4Z7"/>
<gene>
    <name evidence="2" type="ORF">B0F90DRAFT_393962</name>
</gene>
<evidence type="ECO:0000313" key="2">
    <source>
        <dbReference type="EMBL" id="KAI0300638.1"/>
    </source>
</evidence>
<keyword evidence="3" id="KW-1185">Reference proteome</keyword>
<feature type="signal peptide" evidence="1">
    <location>
        <begin position="1"/>
        <end position="23"/>
    </location>
</feature>
<dbReference type="EMBL" id="WTXG01000017">
    <property type="protein sequence ID" value="KAI0300638.1"/>
    <property type="molecule type" value="Genomic_DNA"/>
</dbReference>
<feature type="chain" id="PRO_5041990412" description="Secreted protein" evidence="1">
    <location>
        <begin position="24"/>
        <end position="100"/>
    </location>
</feature>